<comment type="caution">
    <text evidence="5">The sequence shown here is derived from an EMBL/GenBank/DDBJ whole genome shotgun (WGS) entry which is preliminary data.</text>
</comment>
<dbReference type="Pfam" id="PF00856">
    <property type="entry name" value="SET"/>
    <property type="match status" value="1"/>
</dbReference>
<gene>
    <name evidence="5" type="ORF">CLODIP_2_CD16200</name>
</gene>
<organism evidence="5 6">
    <name type="scientific">Cloeon dipterum</name>
    <dbReference type="NCBI Taxonomy" id="197152"/>
    <lineage>
        <taxon>Eukaryota</taxon>
        <taxon>Metazoa</taxon>
        <taxon>Ecdysozoa</taxon>
        <taxon>Arthropoda</taxon>
        <taxon>Hexapoda</taxon>
        <taxon>Insecta</taxon>
        <taxon>Pterygota</taxon>
        <taxon>Palaeoptera</taxon>
        <taxon>Ephemeroptera</taxon>
        <taxon>Pisciforma</taxon>
        <taxon>Baetidae</taxon>
        <taxon>Cloeon</taxon>
    </lineage>
</organism>
<dbReference type="EMBL" id="CADEPI010000023">
    <property type="protein sequence ID" value="CAB3366009.1"/>
    <property type="molecule type" value="Genomic_DNA"/>
</dbReference>
<dbReference type="OrthoDB" id="438641at2759"/>
<proteinExistence type="predicted"/>
<feature type="domain" description="SET" evidence="4">
    <location>
        <begin position="73"/>
        <end position="279"/>
    </location>
</feature>
<dbReference type="GO" id="GO:0045814">
    <property type="term" value="P:negative regulation of gene expression, epigenetic"/>
    <property type="evidence" value="ECO:0007669"/>
    <property type="project" value="TreeGrafter"/>
</dbReference>
<name>A0A8S1CD03_9INSE</name>
<evidence type="ECO:0000313" key="5">
    <source>
        <dbReference type="EMBL" id="CAB3366009.1"/>
    </source>
</evidence>
<protein>
    <recommendedName>
        <fullName evidence="4">SET domain-containing protein</fullName>
    </recommendedName>
</protein>
<keyword evidence="2" id="KW-0808">Transferase</keyword>
<evidence type="ECO:0000313" key="6">
    <source>
        <dbReference type="Proteomes" id="UP000494165"/>
    </source>
</evidence>
<dbReference type="SUPFAM" id="SSF82199">
    <property type="entry name" value="SET domain"/>
    <property type="match status" value="1"/>
</dbReference>
<keyword evidence="1" id="KW-0489">Methyltransferase</keyword>
<dbReference type="AlphaFoldDB" id="A0A8S1CD03"/>
<evidence type="ECO:0000256" key="1">
    <source>
        <dbReference type="ARBA" id="ARBA00022603"/>
    </source>
</evidence>
<evidence type="ECO:0000256" key="3">
    <source>
        <dbReference type="ARBA" id="ARBA00022691"/>
    </source>
</evidence>
<dbReference type="GO" id="GO:0032259">
    <property type="term" value="P:methylation"/>
    <property type="evidence" value="ECO:0007669"/>
    <property type="project" value="UniProtKB-KW"/>
</dbReference>
<keyword evidence="3" id="KW-0949">S-adenosyl-L-methionine</keyword>
<dbReference type="PANTHER" id="PTHR46402">
    <property type="entry name" value="SET AND MYND DOMAIN-CONTAINING PROTEIN 5"/>
    <property type="match status" value="1"/>
</dbReference>
<evidence type="ECO:0000256" key="2">
    <source>
        <dbReference type="ARBA" id="ARBA00022679"/>
    </source>
</evidence>
<evidence type="ECO:0000259" key="4">
    <source>
        <dbReference type="PROSITE" id="PS50280"/>
    </source>
</evidence>
<keyword evidence="6" id="KW-1185">Reference proteome</keyword>
<sequence>MRALETAEENIRRLLNNPDIIIPNHECCTTDKSSHTECDLCGTEYCSQECLQRAMAEYHQVLCMRTKSRDGSHPIEIINETWKNFYYPPESGSIMIFAKIFALINQAADKSKILHKFSQFCQFTSNEDEEITHKLLGDNFRHHIDVLREMFVSAFGIPECQHWMTPEGFSSLIALVGTNGQGVGSSALAEWAKRAGDLDLPRAEKEQLEEFIDNLYSNLDDESGGFLNCEGSALYELQSKINHSCDPNAEVCFLNGNSRITVRALKEIHQGDEITISYLSMCDVDRSRHSRQKELRANYLFQCQCTKCLTQAEDPDVTSDEEFSSGDDDN</sequence>
<dbReference type="PANTHER" id="PTHR46402:SF2">
    <property type="entry name" value="HISTONE-LYSINE N-TRIMETHYLTRANSFERASE SMYD5"/>
    <property type="match status" value="1"/>
</dbReference>
<dbReference type="Proteomes" id="UP000494165">
    <property type="component" value="Unassembled WGS sequence"/>
</dbReference>
<accession>A0A8S1CD03</accession>
<dbReference type="Gene3D" id="2.170.270.10">
    <property type="entry name" value="SET domain"/>
    <property type="match status" value="1"/>
</dbReference>
<reference evidence="5 6" key="1">
    <citation type="submission" date="2020-04" db="EMBL/GenBank/DDBJ databases">
        <authorList>
            <person name="Alioto T."/>
            <person name="Alioto T."/>
            <person name="Gomez Garrido J."/>
        </authorList>
    </citation>
    <scope>NUCLEOTIDE SEQUENCE [LARGE SCALE GENOMIC DNA]</scope>
</reference>
<dbReference type="PROSITE" id="PS50280">
    <property type="entry name" value="SET"/>
    <property type="match status" value="1"/>
</dbReference>
<dbReference type="InterPro" id="IPR001214">
    <property type="entry name" value="SET_dom"/>
</dbReference>
<dbReference type="GO" id="GO:0042799">
    <property type="term" value="F:histone H4K20 methyltransferase activity"/>
    <property type="evidence" value="ECO:0007669"/>
    <property type="project" value="TreeGrafter"/>
</dbReference>
<dbReference type="InterPro" id="IPR046341">
    <property type="entry name" value="SET_dom_sf"/>
</dbReference>